<dbReference type="GO" id="GO:0000981">
    <property type="term" value="F:DNA-binding transcription factor activity, RNA polymerase II-specific"/>
    <property type="evidence" value="ECO:0007669"/>
    <property type="project" value="TreeGrafter"/>
</dbReference>
<dbReference type="EMBL" id="SJOL01009828">
    <property type="protein sequence ID" value="TGZ55473.1"/>
    <property type="molecule type" value="Genomic_DNA"/>
</dbReference>
<dbReference type="Pfam" id="PF07716">
    <property type="entry name" value="bZIP_2"/>
    <property type="match status" value="1"/>
</dbReference>
<feature type="domain" description="BZIP" evidence="7">
    <location>
        <begin position="194"/>
        <end position="251"/>
    </location>
</feature>
<evidence type="ECO:0000256" key="5">
    <source>
        <dbReference type="ARBA" id="ARBA00023242"/>
    </source>
</evidence>
<evidence type="ECO:0000256" key="6">
    <source>
        <dbReference type="SAM" id="MobiDB-lite"/>
    </source>
</evidence>
<dbReference type="GO" id="GO:0005634">
    <property type="term" value="C:nucleus"/>
    <property type="evidence" value="ECO:0007669"/>
    <property type="project" value="UniProtKB-SubCell"/>
</dbReference>
<evidence type="ECO:0000313" key="9">
    <source>
        <dbReference type="Proteomes" id="UP000308267"/>
    </source>
</evidence>
<dbReference type="InterPro" id="IPR040223">
    <property type="entry name" value="PAR_bZIP"/>
</dbReference>
<dbReference type="PANTHER" id="PTHR11988">
    <property type="entry name" value="THYROTROPH EMBRYONIC FACTOR RELATED"/>
    <property type="match status" value="1"/>
</dbReference>
<dbReference type="Proteomes" id="UP000308267">
    <property type="component" value="Unassembled WGS sequence"/>
</dbReference>
<dbReference type="STRING" id="147828.A0A4S2KYX8"/>
<dbReference type="PROSITE" id="PS50217">
    <property type="entry name" value="BZIP"/>
    <property type="match status" value="1"/>
</dbReference>
<proteinExistence type="predicted"/>
<feature type="compositionally biased region" description="Polar residues" evidence="6">
    <location>
        <begin position="145"/>
        <end position="170"/>
    </location>
</feature>
<dbReference type="GO" id="GO:0000978">
    <property type="term" value="F:RNA polymerase II cis-regulatory region sequence-specific DNA binding"/>
    <property type="evidence" value="ECO:0007669"/>
    <property type="project" value="TreeGrafter"/>
</dbReference>
<keyword evidence="9" id="KW-1185">Reference proteome</keyword>
<protein>
    <recommendedName>
        <fullName evidence="7">BZIP domain-containing protein</fullName>
    </recommendedName>
</protein>
<dbReference type="Gene3D" id="1.20.5.170">
    <property type="match status" value="1"/>
</dbReference>
<dbReference type="SMART" id="SM00338">
    <property type="entry name" value="BRLZ"/>
    <property type="match status" value="1"/>
</dbReference>
<reference evidence="8 9" key="1">
    <citation type="journal article" date="2019" name="BMC Genomics">
        <title>New insights from Opisthorchis felineus genome: update on genomics of the epidemiologically important liver flukes.</title>
        <authorList>
            <person name="Ershov N.I."/>
            <person name="Mordvinov V.A."/>
            <person name="Prokhortchouk E.B."/>
            <person name="Pakharukova M.Y."/>
            <person name="Gunbin K.V."/>
            <person name="Ustyantsev K."/>
            <person name="Genaev M.A."/>
            <person name="Blinov A.G."/>
            <person name="Mazur A."/>
            <person name="Boulygina E."/>
            <person name="Tsygankova S."/>
            <person name="Khrameeva E."/>
            <person name="Chekanov N."/>
            <person name="Fan G."/>
            <person name="Xiao A."/>
            <person name="Zhang H."/>
            <person name="Xu X."/>
            <person name="Yang H."/>
            <person name="Solovyev V."/>
            <person name="Lee S.M."/>
            <person name="Liu X."/>
            <person name="Afonnikov D.A."/>
            <person name="Skryabin K.G."/>
        </authorList>
    </citation>
    <scope>NUCLEOTIDE SEQUENCE [LARGE SCALE GENOMIC DNA]</scope>
    <source>
        <strain evidence="8">AK-0245</strain>
        <tissue evidence="8">Whole organism</tissue>
    </source>
</reference>
<accession>A0A4S2KYX8</accession>
<evidence type="ECO:0000256" key="2">
    <source>
        <dbReference type="ARBA" id="ARBA00023015"/>
    </source>
</evidence>
<dbReference type="AlphaFoldDB" id="A0A4S2KYX8"/>
<dbReference type="OrthoDB" id="6022300at2759"/>
<comment type="subcellular location">
    <subcellularLocation>
        <location evidence="1">Nucleus</location>
    </subcellularLocation>
</comment>
<organism evidence="8 9">
    <name type="scientific">Opisthorchis felineus</name>
    <dbReference type="NCBI Taxonomy" id="147828"/>
    <lineage>
        <taxon>Eukaryota</taxon>
        <taxon>Metazoa</taxon>
        <taxon>Spiralia</taxon>
        <taxon>Lophotrochozoa</taxon>
        <taxon>Platyhelminthes</taxon>
        <taxon>Trematoda</taxon>
        <taxon>Digenea</taxon>
        <taxon>Opisthorchiida</taxon>
        <taxon>Opisthorchiata</taxon>
        <taxon>Opisthorchiidae</taxon>
        <taxon>Opisthorchis</taxon>
    </lineage>
</organism>
<comment type="caution">
    <text evidence="8">The sequence shown here is derived from an EMBL/GenBank/DDBJ whole genome shotgun (WGS) entry which is preliminary data.</text>
</comment>
<keyword evidence="2" id="KW-0805">Transcription regulation</keyword>
<evidence type="ECO:0000313" key="8">
    <source>
        <dbReference type="EMBL" id="TGZ55473.1"/>
    </source>
</evidence>
<evidence type="ECO:0000256" key="3">
    <source>
        <dbReference type="ARBA" id="ARBA00023125"/>
    </source>
</evidence>
<dbReference type="InterPro" id="IPR046347">
    <property type="entry name" value="bZIP_sf"/>
</dbReference>
<dbReference type="SUPFAM" id="SSF57959">
    <property type="entry name" value="Leucine zipper domain"/>
    <property type="match status" value="1"/>
</dbReference>
<sequence>MLTMDAELSFLTIAADFYPLRRLPFAPIVFPWMESLFGIIQDTNCLGQSGCLPLVHSSTQKNYPNPYLHHIPVTYDMFEESGSPKNFEINCSPVSAGLSNTCLSLTSHTLASSLHCPPDFRAAFVEPSETLVSTQGREKVHSDTGVDSPSNQRSRNSHSVRSESPLSLSTKDCPVDVRGTSSNSSAEEPGTNRDDRYLQRRLRNNLAAKRSRDNRKRREDTIALRAAYLEKSNMFLQAQIFALKREICMLRGIPFDPNYRVTIPEILFSGSGEQVCPSYDQDIQSSSFSPFGTVASTSSAQTVAMTTCSSQINLYPPQ</sequence>
<keyword evidence="3" id="KW-0238">DNA-binding</keyword>
<name>A0A4S2KYX8_OPIFE</name>
<evidence type="ECO:0000259" key="7">
    <source>
        <dbReference type="PROSITE" id="PS50217"/>
    </source>
</evidence>
<gene>
    <name evidence="8" type="ORF">CRM22_010387</name>
</gene>
<dbReference type="InterPro" id="IPR004827">
    <property type="entry name" value="bZIP"/>
</dbReference>
<keyword evidence="4" id="KW-0804">Transcription</keyword>
<evidence type="ECO:0000256" key="1">
    <source>
        <dbReference type="ARBA" id="ARBA00004123"/>
    </source>
</evidence>
<evidence type="ECO:0000256" key="4">
    <source>
        <dbReference type="ARBA" id="ARBA00023163"/>
    </source>
</evidence>
<keyword evidence="5" id="KW-0539">Nucleus</keyword>
<dbReference type="CDD" id="cd14695">
    <property type="entry name" value="bZIP_HLF"/>
    <property type="match status" value="1"/>
</dbReference>
<feature type="region of interest" description="Disordered" evidence="6">
    <location>
        <begin position="131"/>
        <end position="199"/>
    </location>
</feature>
<dbReference type="PANTHER" id="PTHR11988:SF27">
    <property type="entry name" value="GH27708P"/>
    <property type="match status" value="1"/>
</dbReference>